<dbReference type="AlphaFoldDB" id="A0A3L6QME8"/>
<name>A0A3L6QME8_PANMI</name>
<feature type="region of interest" description="Disordered" evidence="1">
    <location>
        <begin position="1"/>
        <end position="35"/>
    </location>
</feature>
<accession>A0A3L6QME8</accession>
<dbReference type="Proteomes" id="UP000275267">
    <property type="component" value="Unassembled WGS sequence"/>
</dbReference>
<evidence type="ECO:0000313" key="3">
    <source>
        <dbReference type="Proteomes" id="UP000275267"/>
    </source>
</evidence>
<organism evidence="2 3">
    <name type="scientific">Panicum miliaceum</name>
    <name type="common">Proso millet</name>
    <name type="synonym">Broomcorn millet</name>
    <dbReference type="NCBI Taxonomy" id="4540"/>
    <lineage>
        <taxon>Eukaryota</taxon>
        <taxon>Viridiplantae</taxon>
        <taxon>Streptophyta</taxon>
        <taxon>Embryophyta</taxon>
        <taxon>Tracheophyta</taxon>
        <taxon>Spermatophyta</taxon>
        <taxon>Magnoliopsida</taxon>
        <taxon>Liliopsida</taxon>
        <taxon>Poales</taxon>
        <taxon>Poaceae</taxon>
        <taxon>PACMAD clade</taxon>
        <taxon>Panicoideae</taxon>
        <taxon>Panicodae</taxon>
        <taxon>Paniceae</taxon>
        <taxon>Panicinae</taxon>
        <taxon>Panicum</taxon>
        <taxon>Panicum sect. Panicum</taxon>
    </lineage>
</organism>
<comment type="caution">
    <text evidence="2">The sequence shown here is derived from an EMBL/GenBank/DDBJ whole genome shotgun (WGS) entry which is preliminary data.</text>
</comment>
<evidence type="ECO:0000256" key="1">
    <source>
        <dbReference type="SAM" id="MobiDB-lite"/>
    </source>
</evidence>
<proteinExistence type="predicted"/>
<protein>
    <submittedName>
        <fullName evidence="2">Uncharacterized protein</fullName>
    </submittedName>
</protein>
<sequence>MAPISRRPARRRRQRPALLRAGAGHPAEPAPAVAREGRVLPGSWRSSRCRALRAMAEETPAAVVGRVCWLAQARFAPTVVAESECGLRTVHGVRFCDARGAEEDDG</sequence>
<feature type="compositionally biased region" description="Low complexity" evidence="1">
    <location>
        <begin position="16"/>
        <end position="34"/>
    </location>
</feature>
<gene>
    <name evidence="2" type="ORF">C2845_PM04G07090</name>
</gene>
<dbReference type="EMBL" id="PQIB02000011">
    <property type="protein sequence ID" value="RLM84334.1"/>
    <property type="molecule type" value="Genomic_DNA"/>
</dbReference>
<reference evidence="3" key="1">
    <citation type="journal article" date="2019" name="Nat. Commun.">
        <title>The genome of broomcorn millet.</title>
        <authorList>
            <person name="Zou C."/>
            <person name="Miki D."/>
            <person name="Li D."/>
            <person name="Tang Q."/>
            <person name="Xiao L."/>
            <person name="Rajput S."/>
            <person name="Deng P."/>
            <person name="Jia W."/>
            <person name="Huang R."/>
            <person name="Zhang M."/>
            <person name="Sun Y."/>
            <person name="Hu J."/>
            <person name="Fu X."/>
            <person name="Schnable P.S."/>
            <person name="Li F."/>
            <person name="Zhang H."/>
            <person name="Feng B."/>
            <person name="Zhu X."/>
            <person name="Liu R."/>
            <person name="Schnable J.C."/>
            <person name="Zhu J.-K."/>
            <person name="Zhang H."/>
        </authorList>
    </citation>
    <scope>NUCLEOTIDE SEQUENCE [LARGE SCALE GENOMIC DNA]</scope>
</reference>
<keyword evidence="3" id="KW-1185">Reference proteome</keyword>
<dbReference type="OrthoDB" id="664799at2759"/>
<evidence type="ECO:0000313" key="2">
    <source>
        <dbReference type="EMBL" id="RLM84334.1"/>
    </source>
</evidence>